<sequence length="79" mass="8898">MDGPLKERLVQLFVNQFNTAKIAGRNIFIGNGKVFCLPGEAQDGSAFKSVCRIIDFQHQNLVRCICIYILRSTTQQDAH</sequence>
<name>A0A644ZII6_9ZZZZ</name>
<dbReference type="AlphaFoldDB" id="A0A644ZII6"/>
<organism evidence="1">
    <name type="scientific">bioreactor metagenome</name>
    <dbReference type="NCBI Taxonomy" id="1076179"/>
    <lineage>
        <taxon>unclassified sequences</taxon>
        <taxon>metagenomes</taxon>
        <taxon>ecological metagenomes</taxon>
    </lineage>
</organism>
<reference evidence="1" key="1">
    <citation type="submission" date="2019-08" db="EMBL/GenBank/DDBJ databases">
        <authorList>
            <person name="Kucharzyk K."/>
            <person name="Murdoch R.W."/>
            <person name="Higgins S."/>
            <person name="Loffler F."/>
        </authorList>
    </citation>
    <scope>NUCLEOTIDE SEQUENCE</scope>
</reference>
<accession>A0A644ZII6</accession>
<evidence type="ECO:0000313" key="1">
    <source>
        <dbReference type="EMBL" id="MPM40649.1"/>
    </source>
</evidence>
<protein>
    <submittedName>
        <fullName evidence="1">Uncharacterized protein</fullName>
    </submittedName>
</protein>
<comment type="caution">
    <text evidence="1">The sequence shown here is derived from an EMBL/GenBank/DDBJ whole genome shotgun (WGS) entry which is preliminary data.</text>
</comment>
<dbReference type="EMBL" id="VSSQ01009079">
    <property type="protein sequence ID" value="MPM40649.1"/>
    <property type="molecule type" value="Genomic_DNA"/>
</dbReference>
<proteinExistence type="predicted"/>
<gene>
    <name evidence="1" type="ORF">SDC9_87293</name>
</gene>